<sequence length="284" mass="30839">MKIAITGATGQLGQLVVEHLLKQHNSAELVVLVRDVTKAEHFAAKGIIVRTFDYDQPDQLAAALDGVERLLLISASDVGRRVLQHKHVIEAAKAAHVAHIFYTSLLHADQSTLSLAQEHRETEELIKNSGLTYTLLRNGWYTENYTQAAQQVIEQGILHGAAHDGKISSATRSDYAEAAAHVLTTAGHDNKIYELAGSASYTLTELADELSHIANKKVIYQNLTGDEFHQLLVNIGLPAFVADILVDADVQASQGALFSESKDLVHLLARPSTSLRTVLASQLG</sequence>
<proteinExistence type="predicted"/>
<dbReference type="Gene3D" id="3.40.50.720">
    <property type="entry name" value="NAD(P)-binding Rossmann-like Domain"/>
    <property type="match status" value="1"/>
</dbReference>
<gene>
    <name evidence="2" type="ORF">SAMN05444584_0847</name>
</gene>
<dbReference type="InterPro" id="IPR036291">
    <property type="entry name" value="NAD(P)-bd_dom_sf"/>
</dbReference>
<name>A0A217EFG0_9GAMM</name>
<protein>
    <submittedName>
        <fullName evidence="2">NAD(P)H dehydrogenase (Quinone)</fullName>
    </submittedName>
</protein>
<dbReference type="Proteomes" id="UP000243463">
    <property type="component" value="Unassembled WGS sequence"/>
</dbReference>
<dbReference type="PANTHER" id="PTHR47129">
    <property type="entry name" value="QUINONE OXIDOREDUCTASE 2"/>
    <property type="match status" value="1"/>
</dbReference>
<dbReference type="AlphaFoldDB" id="A0A217EFG0"/>
<dbReference type="PANTHER" id="PTHR47129:SF1">
    <property type="entry name" value="NMRA-LIKE DOMAIN-CONTAINING PROTEIN"/>
    <property type="match status" value="1"/>
</dbReference>
<accession>A0A217EFG0</accession>
<dbReference type="InterPro" id="IPR016040">
    <property type="entry name" value="NAD(P)-bd_dom"/>
</dbReference>
<dbReference type="RefSeq" id="WP_088822928.1">
    <property type="nucleotide sequence ID" value="NZ_FZLN01000001.1"/>
</dbReference>
<dbReference type="CDD" id="cd05269">
    <property type="entry name" value="TMR_SDR_a"/>
    <property type="match status" value="1"/>
</dbReference>
<evidence type="ECO:0000313" key="3">
    <source>
        <dbReference type="Proteomes" id="UP000243463"/>
    </source>
</evidence>
<evidence type="ECO:0000313" key="2">
    <source>
        <dbReference type="EMBL" id="SNQ28916.1"/>
    </source>
</evidence>
<dbReference type="EMBL" id="FZLN01000001">
    <property type="protein sequence ID" value="SNQ28916.1"/>
    <property type="molecule type" value="Genomic_DNA"/>
</dbReference>
<dbReference type="Gene3D" id="3.90.25.10">
    <property type="entry name" value="UDP-galactose 4-epimerase, domain 1"/>
    <property type="match status" value="1"/>
</dbReference>
<dbReference type="Pfam" id="PF13460">
    <property type="entry name" value="NAD_binding_10"/>
    <property type="match status" value="1"/>
</dbReference>
<dbReference type="OrthoDB" id="5510591at2"/>
<feature type="domain" description="NAD(P)-binding" evidence="1">
    <location>
        <begin position="7"/>
        <end position="184"/>
    </location>
</feature>
<dbReference type="SUPFAM" id="SSF51735">
    <property type="entry name" value="NAD(P)-binding Rossmann-fold domains"/>
    <property type="match status" value="1"/>
</dbReference>
<keyword evidence="3" id="KW-1185">Reference proteome</keyword>
<dbReference type="InterPro" id="IPR052718">
    <property type="entry name" value="NmrA-type_oxidoreductase"/>
</dbReference>
<evidence type="ECO:0000259" key="1">
    <source>
        <dbReference type="Pfam" id="PF13460"/>
    </source>
</evidence>
<reference evidence="3" key="1">
    <citation type="submission" date="2017-06" db="EMBL/GenBank/DDBJ databases">
        <authorList>
            <person name="Varghese N."/>
            <person name="Submissions S."/>
        </authorList>
    </citation>
    <scope>NUCLEOTIDE SEQUENCE [LARGE SCALE GENOMIC DNA]</scope>
    <source>
        <strain evidence="3">ANC 5114</strain>
    </source>
</reference>
<organism evidence="2 3">
    <name type="scientific">Acinetobacter apis</name>
    <dbReference type="NCBI Taxonomy" id="1229165"/>
    <lineage>
        <taxon>Bacteria</taxon>
        <taxon>Pseudomonadati</taxon>
        <taxon>Pseudomonadota</taxon>
        <taxon>Gammaproteobacteria</taxon>
        <taxon>Moraxellales</taxon>
        <taxon>Moraxellaceae</taxon>
        <taxon>Acinetobacter</taxon>
    </lineage>
</organism>